<dbReference type="Proteomes" id="UP000240996">
    <property type="component" value="Unassembled WGS sequence"/>
</dbReference>
<dbReference type="InterPro" id="IPR029039">
    <property type="entry name" value="Flavoprotein-like_sf"/>
</dbReference>
<dbReference type="SUPFAM" id="SSF52218">
    <property type="entry name" value="Flavoproteins"/>
    <property type="match status" value="1"/>
</dbReference>
<dbReference type="InterPro" id="IPR005025">
    <property type="entry name" value="FMN_Rdtase-like_dom"/>
</dbReference>
<evidence type="ECO:0000259" key="1">
    <source>
        <dbReference type="Pfam" id="PF03358"/>
    </source>
</evidence>
<reference evidence="2 3" key="1">
    <citation type="submission" date="2018-04" db="EMBL/GenBank/DDBJ databases">
        <title>Genomic Encyclopedia of Type Strains, Phase III (KMG-III): the genomes of soil and plant-associated and newly described type strains.</title>
        <authorList>
            <person name="Whitman W."/>
        </authorList>
    </citation>
    <scope>NUCLEOTIDE SEQUENCE [LARGE SCALE GENOMIC DNA]</scope>
    <source>
        <strain evidence="2 3">NW12</strain>
    </source>
</reference>
<dbReference type="AlphaFoldDB" id="A0A2T4YU26"/>
<gene>
    <name evidence="2" type="ORF">C8J24_0713</name>
</gene>
<comment type="caution">
    <text evidence="2">The sequence shown here is derived from an EMBL/GenBank/DDBJ whole genome shotgun (WGS) entry which is preliminary data.</text>
</comment>
<dbReference type="Gene3D" id="3.40.50.360">
    <property type="match status" value="1"/>
</dbReference>
<dbReference type="EMBL" id="PZZN01000001">
    <property type="protein sequence ID" value="PTM47318.1"/>
    <property type="molecule type" value="Genomic_DNA"/>
</dbReference>
<dbReference type="RefSeq" id="WP_107045232.1">
    <property type="nucleotide sequence ID" value="NZ_PZZN01000001.1"/>
</dbReference>
<dbReference type="Pfam" id="PF03358">
    <property type="entry name" value="FMN_red"/>
    <property type="match status" value="1"/>
</dbReference>
<name>A0A2T4YU26_9SPHN</name>
<feature type="domain" description="NADPH-dependent FMN reductase-like" evidence="1">
    <location>
        <begin position="4"/>
        <end position="149"/>
    </location>
</feature>
<dbReference type="PANTHER" id="PTHR30543">
    <property type="entry name" value="CHROMATE REDUCTASE"/>
    <property type="match status" value="1"/>
</dbReference>
<sequence length="188" mass="19573">MPVLLGISGSLRRQSFNAAILNSLADALGDKATLRIFPLNAIPMYDQDADTDTPPEAVAALRAAIGEADGIVIASPEYNHGMPGVLKNALDWASRPYGKATLTGKPVFTLTSSPGAVGGARAQAQLNETLASIGARTLLRPQSVIGSVHEKIADGRLSDTSTLDFLLSGIDALLAEIERPASAVREAN</sequence>
<dbReference type="PANTHER" id="PTHR30543:SF21">
    <property type="entry name" value="NAD(P)H-DEPENDENT FMN REDUCTASE LOT6"/>
    <property type="match status" value="1"/>
</dbReference>
<accession>A0A2T4YU26</accession>
<dbReference type="GO" id="GO:0005829">
    <property type="term" value="C:cytosol"/>
    <property type="evidence" value="ECO:0007669"/>
    <property type="project" value="TreeGrafter"/>
</dbReference>
<dbReference type="GO" id="GO:0016491">
    <property type="term" value="F:oxidoreductase activity"/>
    <property type="evidence" value="ECO:0007669"/>
    <property type="project" value="InterPro"/>
</dbReference>
<organism evidence="2 3">
    <name type="scientific">Sphingomonas aerolata</name>
    <dbReference type="NCBI Taxonomy" id="185951"/>
    <lineage>
        <taxon>Bacteria</taxon>
        <taxon>Pseudomonadati</taxon>
        <taxon>Pseudomonadota</taxon>
        <taxon>Alphaproteobacteria</taxon>
        <taxon>Sphingomonadales</taxon>
        <taxon>Sphingomonadaceae</taxon>
        <taxon>Sphingomonas</taxon>
    </lineage>
</organism>
<dbReference type="InterPro" id="IPR050712">
    <property type="entry name" value="NAD(P)H-dep_reductase"/>
</dbReference>
<dbReference type="GO" id="GO:0010181">
    <property type="term" value="F:FMN binding"/>
    <property type="evidence" value="ECO:0007669"/>
    <property type="project" value="TreeGrafter"/>
</dbReference>
<protein>
    <submittedName>
        <fullName evidence="2">Chromate reductase</fullName>
    </submittedName>
</protein>
<evidence type="ECO:0000313" key="2">
    <source>
        <dbReference type="EMBL" id="PTM47318.1"/>
    </source>
</evidence>
<evidence type="ECO:0000313" key="3">
    <source>
        <dbReference type="Proteomes" id="UP000240996"/>
    </source>
</evidence>
<proteinExistence type="predicted"/>
<keyword evidence="3" id="KW-1185">Reference proteome</keyword>